<dbReference type="GO" id="GO:0005634">
    <property type="term" value="C:nucleus"/>
    <property type="evidence" value="ECO:0007669"/>
    <property type="project" value="TreeGrafter"/>
</dbReference>
<dbReference type="AlphaFoldDB" id="A0A6H5I628"/>
<keyword evidence="6" id="KW-1185">Reference proteome</keyword>
<proteinExistence type="predicted"/>
<dbReference type="EMBL" id="CADCXV010000458">
    <property type="protein sequence ID" value="CAB0030352.1"/>
    <property type="molecule type" value="Genomic_DNA"/>
</dbReference>
<sequence length="711" mass="81447">MAELLLRRGADPNLADAKGSTLLHTICKRTSNINWAKMIFELSDEKYRPVQVDTRDGSGLTPLQYAVAHLLSDEVDVLLVHGADVSSFVFPSQNYFADGFKLSPWEHNNSPNLKLRLVSDTLIIVERLEKTGYKNEQSQRFDDYQIFCQPRAVQKINGFRRQLAQRRRVQEQSRNNRSKTESLAVRSDPVATRRGDQTGHVFGLLRARAIETIFQATQRVCEGLRFAPVRADVWKILPALYPFIRDYEGQLPNLREIFQPEAIDWLLSESVKTANYGNESEPLIDFVIRTGYRDEPKVNKDGNLLLLRTTPVHLAKRSYKSNLIRKLFKIYDRFDVNYIDDDGLSHFHVACELSCNDAIEKFFEQGQDLNLADDHGSTPLHFLCKGYDDNHEFTETFLKINEEINQMVQVDVRDNLGHNTPLLLAMKFGNTKIAELLLRRGANLNMSDFWGCTPLLTSCKVGDDFVKWLFAISDEIHQPLQINVRDFFGLTPLQLVVSRKSGEIAKLLLRRGADPNLTDEKGSTLLHTICSIKSYDHTYWMKMIFELSNEKYQPVQVNTRDDLGWTPLQWAVANLLPDAVNILLDHDLSLLYDDEFIECARERKIRDATILISAVEKTTFSMEMLVIGYCRAESAHTHTHTHNTSTVHVYDDEVENLNCARGDLVRRAPNSAAAIYFATEKIIWPDFSGDKRAARAKARRKKKYCSSRRPV</sequence>
<feature type="repeat" description="ANK" evidence="3">
    <location>
        <begin position="417"/>
        <end position="449"/>
    </location>
</feature>
<dbReference type="SMART" id="SM00248">
    <property type="entry name" value="ANK"/>
    <property type="match status" value="7"/>
</dbReference>
<evidence type="ECO:0000256" key="4">
    <source>
        <dbReference type="SAM" id="MobiDB-lite"/>
    </source>
</evidence>
<dbReference type="PANTHER" id="PTHR24193">
    <property type="entry name" value="ANKYRIN REPEAT PROTEIN"/>
    <property type="match status" value="1"/>
</dbReference>
<dbReference type="PROSITE" id="PS50088">
    <property type="entry name" value="ANK_REPEAT"/>
    <property type="match status" value="3"/>
</dbReference>
<keyword evidence="2 3" id="KW-0040">ANK repeat</keyword>
<evidence type="ECO:0000313" key="5">
    <source>
        <dbReference type="EMBL" id="CAB0030352.1"/>
    </source>
</evidence>
<accession>A0A6H5I628</accession>
<dbReference type="GO" id="GO:0045944">
    <property type="term" value="P:positive regulation of transcription by RNA polymerase II"/>
    <property type="evidence" value="ECO:0007669"/>
    <property type="project" value="TreeGrafter"/>
</dbReference>
<dbReference type="OrthoDB" id="194358at2759"/>
<evidence type="ECO:0000256" key="3">
    <source>
        <dbReference type="PROSITE-ProRule" id="PRU00023"/>
    </source>
</evidence>
<dbReference type="SUPFAM" id="SSF48403">
    <property type="entry name" value="Ankyrin repeat"/>
    <property type="match status" value="2"/>
</dbReference>
<dbReference type="PANTHER" id="PTHR24193:SF121">
    <property type="entry name" value="ADA2A-CONTAINING COMPLEX COMPONENT 3, ISOFORM D"/>
    <property type="match status" value="1"/>
</dbReference>
<dbReference type="Pfam" id="PF12796">
    <property type="entry name" value="Ank_2"/>
    <property type="match status" value="3"/>
</dbReference>
<dbReference type="InterPro" id="IPR002110">
    <property type="entry name" value="Ankyrin_rpt"/>
</dbReference>
<dbReference type="InterPro" id="IPR050663">
    <property type="entry name" value="Ankyrin-SOCS_Box"/>
</dbReference>
<dbReference type="InterPro" id="IPR036770">
    <property type="entry name" value="Ankyrin_rpt-contain_sf"/>
</dbReference>
<feature type="repeat" description="ANK" evidence="3">
    <location>
        <begin position="58"/>
        <end position="86"/>
    </location>
</feature>
<evidence type="ECO:0000256" key="2">
    <source>
        <dbReference type="ARBA" id="ARBA00023043"/>
    </source>
</evidence>
<evidence type="ECO:0000313" key="6">
    <source>
        <dbReference type="Proteomes" id="UP000479190"/>
    </source>
</evidence>
<protein>
    <submittedName>
        <fullName evidence="5">Uncharacterized protein</fullName>
    </submittedName>
</protein>
<organism evidence="5 6">
    <name type="scientific">Trichogramma brassicae</name>
    <dbReference type="NCBI Taxonomy" id="86971"/>
    <lineage>
        <taxon>Eukaryota</taxon>
        <taxon>Metazoa</taxon>
        <taxon>Ecdysozoa</taxon>
        <taxon>Arthropoda</taxon>
        <taxon>Hexapoda</taxon>
        <taxon>Insecta</taxon>
        <taxon>Pterygota</taxon>
        <taxon>Neoptera</taxon>
        <taxon>Endopterygota</taxon>
        <taxon>Hymenoptera</taxon>
        <taxon>Apocrita</taxon>
        <taxon>Proctotrupomorpha</taxon>
        <taxon>Chalcidoidea</taxon>
        <taxon>Trichogrammatidae</taxon>
        <taxon>Trichogramma</taxon>
    </lineage>
</organism>
<dbReference type="PROSITE" id="PS50297">
    <property type="entry name" value="ANK_REP_REGION"/>
    <property type="match status" value="3"/>
</dbReference>
<gene>
    <name evidence="5" type="ORF">TBRA_LOCUS2358</name>
</gene>
<dbReference type="GO" id="GO:0000976">
    <property type="term" value="F:transcription cis-regulatory region binding"/>
    <property type="evidence" value="ECO:0007669"/>
    <property type="project" value="TreeGrafter"/>
</dbReference>
<feature type="repeat" description="ANK" evidence="3">
    <location>
        <begin position="488"/>
        <end position="520"/>
    </location>
</feature>
<feature type="region of interest" description="Disordered" evidence="4">
    <location>
        <begin position="167"/>
        <end position="190"/>
    </location>
</feature>
<keyword evidence="1" id="KW-0677">Repeat</keyword>
<dbReference type="Gene3D" id="1.25.40.20">
    <property type="entry name" value="Ankyrin repeat-containing domain"/>
    <property type="match status" value="3"/>
</dbReference>
<evidence type="ECO:0000256" key="1">
    <source>
        <dbReference type="ARBA" id="ARBA00022737"/>
    </source>
</evidence>
<name>A0A6H5I628_9HYME</name>
<reference evidence="5 6" key="1">
    <citation type="submission" date="2020-02" db="EMBL/GenBank/DDBJ databases">
        <authorList>
            <person name="Ferguson B K."/>
        </authorList>
    </citation>
    <scope>NUCLEOTIDE SEQUENCE [LARGE SCALE GENOMIC DNA]</scope>
</reference>
<dbReference type="Proteomes" id="UP000479190">
    <property type="component" value="Unassembled WGS sequence"/>
</dbReference>